<reference evidence="2 3" key="1">
    <citation type="submission" date="2019-08" db="EMBL/GenBank/DDBJ databases">
        <title>The genome of the soybean aphid Biotype 1, its phylome, world population structure and adaptation to the North American continent.</title>
        <authorList>
            <person name="Giordano R."/>
            <person name="Donthu R.K."/>
            <person name="Hernandez A.G."/>
            <person name="Wright C.L."/>
            <person name="Zimin A.V."/>
        </authorList>
    </citation>
    <scope>NUCLEOTIDE SEQUENCE [LARGE SCALE GENOMIC DNA]</scope>
    <source>
        <tissue evidence="2">Whole aphids</tissue>
    </source>
</reference>
<keyword evidence="3" id="KW-1185">Reference proteome</keyword>
<protein>
    <recommendedName>
        <fullName evidence="1">DUF659 domain-containing protein</fullName>
    </recommendedName>
</protein>
<evidence type="ECO:0000313" key="2">
    <source>
        <dbReference type="EMBL" id="KAE9537988.1"/>
    </source>
</evidence>
<dbReference type="Proteomes" id="UP000475862">
    <property type="component" value="Unassembled WGS sequence"/>
</dbReference>
<dbReference type="GO" id="GO:0006357">
    <property type="term" value="P:regulation of transcription by RNA polymerase II"/>
    <property type="evidence" value="ECO:0007669"/>
    <property type="project" value="InterPro"/>
</dbReference>
<feature type="domain" description="DUF659" evidence="1">
    <location>
        <begin position="122"/>
        <end position="279"/>
    </location>
</feature>
<dbReference type="Pfam" id="PF04937">
    <property type="entry name" value="DUF659"/>
    <property type="match status" value="1"/>
</dbReference>
<dbReference type="InterPro" id="IPR007021">
    <property type="entry name" value="DUF659"/>
</dbReference>
<dbReference type="PANTHER" id="PTHR32344:SF1">
    <property type="entry name" value="U1-TYPE DOMAIN-CONTAINING PROTEIN"/>
    <property type="match status" value="1"/>
</dbReference>
<dbReference type="PANTHER" id="PTHR32344">
    <property type="entry name" value="U1-TYPE DOMAIN-CONTAINING PROTEIN"/>
    <property type="match status" value="1"/>
</dbReference>
<dbReference type="SUPFAM" id="SSF53098">
    <property type="entry name" value="Ribonuclease H-like"/>
    <property type="match status" value="1"/>
</dbReference>
<proteinExistence type="predicted"/>
<dbReference type="OrthoDB" id="6590702at2759"/>
<evidence type="ECO:0000259" key="1">
    <source>
        <dbReference type="Pfam" id="PF04937"/>
    </source>
</evidence>
<name>A0A6G0TSD8_APHGL</name>
<organism evidence="2 3">
    <name type="scientific">Aphis glycines</name>
    <name type="common">Soybean aphid</name>
    <dbReference type="NCBI Taxonomy" id="307491"/>
    <lineage>
        <taxon>Eukaryota</taxon>
        <taxon>Metazoa</taxon>
        <taxon>Ecdysozoa</taxon>
        <taxon>Arthropoda</taxon>
        <taxon>Hexapoda</taxon>
        <taxon>Insecta</taxon>
        <taxon>Pterygota</taxon>
        <taxon>Neoptera</taxon>
        <taxon>Paraneoptera</taxon>
        <taxon>Hemiptera</taxon>
        <taxon>Sternorrhyncha</taxon>
        <taxon>Aphidomorpha</taxon>
        <taxon>Aphidoidea</taxon>
        <taxon>Aphididae</taxon>
        <taxon>Aphidini</taxon>
        <taxon>Aphis</taxon>
        <taxon>Aphis</taxon>
    </lineage>
</organism>
<gene>
    <name evidence="2" type="ORF">AGLY_005960</name>
</gene>
<dbReference type="EMBL" id="VYZN01000017">
    <property type="protein sequence ID" value="KAE9537988.1"/>
    <property type="molecule type" value="Genomic_DNA"/>
</dbReference>
<dbReference type="InterPro" id="IPR033375">
    <property type="entry name" value="Cggbp1"/>
</dbReference>
<evidence type="ECO:0000313" key="3">
    <source>
        <dbReference type="Proteomes" id="UP000475862"/>
    </source>
</evidence>
<comment type="caution">
    <text evidence="2">The sequence shown here is derived from an EMBL/GenBank/DDBJ whole genome shotgun (WGS) entry which is preliminary data.</text>
</comment>
<dbReference type="GO" id="GO:0005634">
    <property type="term" value="C:nucleus"/>
    <property type="evidence" value="ECO:0007669"/>
    <property type="project" value="InterPro"/>
</dbReference>
<dbReference type="AlphaFoldDB" id="A0A6G0TSD8"/>
<dbReference type="GO" id="GO:0003690">
    <property type="term" value="F:double-stranded DNA binding"/>
    <property type="evidence" value="ECO:0007669"/>
    <property type="project" value="InterPro"/>
</dbReference>
<accession>A0A6G0TSD8</accession>
<dbReference type="InterPro" id="IPR012337">
    <property type="entry name" value="RNaseH-like_sf"/>
</dbReference>
<sequence>MPKDKQPLSRRLKTLSSEFGEDVFSIDNVVLFCKLCEVKVDPERRSSIIQHIKTEKHRRSIERQINQKTKNNQQLLTNLTSKKSTFIMDLCRAFISANIPLNKLQNTEIRKFLQLYTQKDVPTESTIRKFYLDDCYEEMMANIRQRVFLKKIWVSIDETTVAEGRQIANAIIGTLEEDRAGDIFLLNTDALEKTNHSTVCKFFDKSLSILWPDGIKHDDVLLFLSDTAPYMVKCGKSLNTLYSKMVHITCAAHGLHRTAEEVRGQFGTIDKIISNVKKIFKKAPSRVQIFKTHAPNIPLPPEPVITRWGTWLKASIYYCEYYKKICEIVEMLDSEDASSIKIAKKNLVKTCVKSNLVYIKSNFKVLSDSILKLQKKNMPLAESLDILEKVQVQLQMAQGNNGQKVYKKFETVLNKNSGLKILKQISKIIGGESDNMDALPEDLTTNDLSFYKFAPITSVDVERSFSIYKNLLIDNRRSFKLENIRKHLLLQCNTVGNQED</sequence>